<comment type="caution">
    <text evidence="1">The sequence shown here is derived from an EMBL/GenBank/DDBJ whole genome shotgun (WGS) entry which is preliminary data.</text>
</comment>
<proteinExistence type="predicted"/>
<dbReference type="Proteomes" id="UP000324222">
    <property type="component" value="Unassembled WGS sequence"/>
</dbReference>
<name>A0A5B7G7P3_PORTR</name>
<dbReference type="AlphaFoldDB" id="A0A5B7G7P3"/>
<reference evidence="1 2" key="1">
    <citation type="submission" date="2019-05" db="EMBL/GenBank/DDBJ databases">
        <title>Another draft genome of Portunus trituberculatus and its Hox gene families provides insights of decapod evolution.</title>
        <authorList>
            <person name="Jeong J.-H."/>
            <person name="Song I."/>
            <person name="Kim S."/>
            <person name="Choi T."/>
            <person name="Kim D."/>
            <person name="Ryu S."/>
            <person name="Kim W."/>
        </authorList>
    </citation>
    <scope>NUCLEOTIDE SEQUENCE [LARGE SCALE GENOMIC DNA]</scope>
    <source>
        <tissue evidence="1">Muscle</tissue>
    </source>
</reference>
<dbReference type="EMBL" id="VSRR010011636">
    <property type="protein sequence ID" value="MPC53455.1"/>
    <property type="molecule type" value="Genomic_DNA"/>
</dbReference>
<gene>
    <name evidence="1" type="ORF">E2C01_047347</name>
</gene>
<keyword evidence="2" id="KW-1185">Reference proteome</keyword>
<accession>A0A5B7G7P3</accession>
<evidence type="ECO:0000313" key="2">
    <source>
        <dbReference type="Proteomes" id="UP000324222"/>
    </source>
</evidence>
<organism evidence="1 2">
    <name type="scientific">Portunus trituberculatus</name>
    <name type="common">Swimming crab</name>
    <name type="synonym">Neptunus trituberculatus</name>
    <dbReference type="NCBI Taxonomy" id="210409"/>
    <lineage>
        <taxon>Eukaryota</taxon>
        <taxon>Metazoa</taxon>
        <taxon>Ecdysozoa</taxon>
        <taxon>Arthropoda</taxon>
        <taxon>Crustacea</taxon>
        <taxon>Multicrustacea</taxon>
        <taxon>Malacostraca</taxon>
        <taxon>Eumalacostraca</taxon>
        <taxon>Eucarida</taxon>
        <taxon>Decapoda</taxon>
        <taxon>Pleocyemata</taxon>
        <taxon>Brachyura</taxon>
        <taxon>Eubrachyura</taxon>
        <taxon>Portunoidea</taxon>
        <taxon>Portunidae</taxon>
        <taxon>Portuninae</taxon>
        <taxon>Portunus</taxon>
    </lineage>
</organism>
<evidence type="ECO:0000313" key="1">
    <source>
        <dbReference type="EMBL" id="MPC53455.1"/>
    </source>
</evidence>
<protein>
    <submittedName>
        <fullName evidence="1">Uncharacterized protein</fullName>
    </submittedName>
</protein>
<sequence length="115" mass="12593">MGVQGSLNSFNTESGLAVWPHRVLPQSLSAPQPWEGMVGGSRRRAGTLEAMMSWFSLACSSRGNVWVNRSFLFVLRTVFYGTTSTRDNCHPAIIDIMLTEIKTSVFIALDAGLAL</sequence>